<evidence type="ECO:0000259" key="10">
    <source>
        <dbReference type="Pfam" id="PF02602"/>
    </source>
</evidence>
<comment type="catalytic activity">
    <reaction evidence="8 9">
        <text>hydroxymethylbilane = uroporphyrinogen III + H2O</text>
        <dbReference type="Rhea" id="RHEA:18965"/>
        <dbReference type="ChEBI" id="CHEBI:15377"/>
        <dbReference type="ChEBI" id="CHEBI:57308"/>
        <dbReference type="ChEBI" id="CHEBI:57845"/>
        <dbReference type="EC" id="4.2.1.75"/>
    </reaction>
</comment>
<evidence type="ECO:0000256" key="2">
    <source>
        <dbReference type="ARBA" id="ARBA00008133"/>
    </source>
</evidence>
<evidence type="ECO:0000313" key="11">
    <source>
        <dbReference type="EMBL" id="SDB95822.1"/>
    </source>
</evidence>
<dbReference type="GO" id="GO:0006780">
    <property type="term" value="P:uroporphyrinogen III biosynthetic process"/>
    <property type="evidence" value="ECO:0007669"/>
    <property type="project" value="UniProtKB-UniRule"/>
</dbReference>
<comment type="similarity">
    <text evidence="2 9">Belongs to the uroporphyrinogen-III synthase family.</text>
</comment>
<evidence type="ECO:0000256" key="3">
    <source>
        <dbReference type="ARBA" id="ARBA00013109"/>
    </source>
</evidence>
<organism evidence="11 12">
    <name type="scientific">Acinetobacter boissieri</name>
    <dbReference type="NCBI Taxonomy" id="1219383"/>
    <lineage>
        <taxon>Bacteria</taxon>
        <taxon>Pseudomonadati</taxon>
        <taxon>Pseudomonadota</taxon>
        <taxon>Gammaproteobacteria</taxon>
        <taxon>Moraxellales</taxon>
        <taxon>Moraxellaceae</taxon>
        <taxon>Acinetobacter</taxon>
    </lineage>
</organism>
<evidence type="ECO:0000256" key="4">
    <source>
        <dbReference type="ARBA" id="ARBA00023239"/>
    </source>
</evidence>
<dbReference type="InterPro" id="IPR003754">
    <property type="entry name" value="4pyrrol_synth_uPrphyn_synth"/>
</dbReference>
<evidence type="ECO:0000256" key="7">
    <source>
        <dbReference type="ARBA" id="ARBA00040167"/>
    </source>
</evidence>
<proteinExistence type="inferred from homology"/>
<dbReference type="STRING" id="1219383.SAMN05421733_106187"/>
<evidence type="ECO:0000256" key="8">
    <source>
        <dbReference type="ARBA" id="ARBA00048617"/>
    </source>
</evidence>
<gene>
    <name evidence="11" type="ORF">SAMN05421733_106187</name>
</gene>
<name>A0A1G6HNK5_9GAMM</name>
<evidence type="ECO:0000256" key="9">
    <source>
        <dbReference type="RuleBase" id="RU366031"/>
    </source>
</evidence>
<dbReference type="InterPro" id="IPR039793">
    <property type="entry name" value="UROS/Hem4"/>
</dbReference>
<comment type="pathway">
    <text evidence="1 9">Porphyrin-containing compound metabolism; protoporphyrin-IX biosynthesis; coproporphyrinogen-III from 5-aminolevulinate: step 3/4.</text>
</comment>
<dbReference type="SUPFAM" id="SSF69618">
    <property type="entry name" value="HemD-like"/>
    <property type="match status" value="1"/>
</dbReference>
<protein>
    <recommendedName>
        <fullName evidence="7 9">Uroporphyrinogen-III synthase</fullName>
        <ecNumber evidence="3 9">4.2.1.75</ecNumber>
    </recommendedName>
</protein>
<dbReference type="RefSeq" id="WP_092748357.1">
    <property type="nucleotide sequence ID" value="NZ_FMYL01000006.1"/>
</dbReference>
<accession>A0A1G6HNK5</accession>
<dbReference type="GO" id="GO:0004852">
    <property type="term" value="F:uroporphyrinogen-III synthase activity"/>
    <property type="evidence" value="ECO:0007669"/>
    <property type="project" value="UniProtKB-UniRule"/>
</dbReference>
<keyword evidence="4 9" id="KW-0456">Lyase</keyword>
<sequence length="258" mass="28818">MLFINTRPSDRAKSLTQQLQLLGHDVLDLPLLELMPMALTQSLAGQFLTLNQADVIVVVSPTAAEIGLLYLQTLKIPLHTLGSLNWIAVGEKTAQVLAEVGIQAHIPMVENSEGMLQLPILQVESMRTVAFWRGEGGRQFMMEQLIARGIHIVNMLLYQRALPICASDQAQVLSEYLQHYHLNTVFICVSSEASWKNWKNICAQHDLELARFIYLPLGQRLAEVVCDDLANKPATIYPISDLKPATIHTVMLRGQTNQ</sequence>
<dbReference type="UniPathway" id="UPA00251">
    <property type="reaction ID" value="UER00320"/>
</dbReference>
<dbReference type="CDD" id="cd06578">
    <property type="entry name" value="HemD"/>
    <property type="match status" value="1"/>
</dbReference>
<dbReference type="PANTHER" id="PTHR38042">
    <property type="entry name" value="UROPORPHYRINOGEN-III SYNTHASE, CHLOROPLASTIC"/>
    <property type="match status" value="1"/>
</dbReference>
<evidence type="ECO:0000256" key="5">
    <source>
        <dbReference type="ARBA" id="ARBA00023244"/>
    </source>
</evidence>
<dbReference type="OrthoDB" id="9787650at2"/>
<reference evidence="12" key="1">
    <citation type="submission" date="2016-09" db="EMBL/GenBank/DDBJ databases">
        <authorList>
            <person name="Varghese N."/>
            <person name="Submissions S."/>
        </authorList>
    </citation>
    <scope>NUCLEOTIDE SEQUENCE [LARGE SCALE GENOMIC DNA]</scope>
    <source>
        <strain evidence="12">ANC 4422</strain>
    </source>
</reference>
<dbReference type="AlphaFoldDB" id="A0A1G6HNK5"/>
<dbReference type="InterPro" id="IPR036108">
    <property type="entry name" value="4pyrrol_syn_uPrphyn_synt_sf"/>
</dbReference>
<keyword evidence="5 9" id="KW-0627">Porphyrin biosynthesis</keyword>
<dbReference type="EMBL" id="FMYL01000006">
    <property type="protein sequence ID" value="SDB95822.1"/>
    <property type="molecule type" value="Genomic_DNA"/>
</dbReference>
<keyword evidence="12" id="KW-1185">Reference proteome</keyword>
<evidence type="ECO:0000313" key="12">
    <source>
        <dbReference type="Proteomes" id="UP000242501"/>
    </source>
</evidence>
<feature type="domain" description="Tetrapyrrole biosynthesis uroporphyrinogen III synthase" evidence="10">
    <location>
        <begin position="14"/>
        <end position="223"/>
    </location>
</feature>
<dbReference type="EC" id="4.2.1.75" evidence="3 9"/>
<dbReference type="PANTHER" id="PTHR38042:SF1">
    <property type="entry name" value="UROPORPHYRINOGEN-III SYNTHASE, CHLOROPLASTIC"/>
    <property type="match status" value="1"/>
</dbReference>
<dbReference type="Proteomes" id="UP000242501">
    <property type="component" value="Unassembled WGS sequence"/>
</dbReference>
<dbReference type="Pfam" id="PF02602">
    <property type="entry name" value="HEM4"/>
    <property type="match status" value="1"/>
</dbReference>
<dbReference type="Gene3D" id="3.40.50.10090">
    <property type="match status" value="2"/>
</dbReference>
<comment type="function">
    <text evidence="6 9">Catalyzes cyclization of the linear tetrapyrrole, hydroxymethylbilane, to the macrocyclic uroporphyrinogen III.</text>
</comment>
<evidence type="ECO:0000256" key="6">
    <source>
        <dbReference type="ARBA" id="ARBA00037589"/>
    </source>
</evidence>
<evidence type="ECO:0000256" key="1">
    <source>
        <dbReference type="ARBA" id="ARBA00004772"/>
    </source>
</evidence>
<dbReference type="GO" id="GO:0006782">
    <property type="term" value="P:protoporphyrinogen IX biosynthetic process"/>
    <property type="evidence" value="ECO:0007669"/>
    <property type="project" value="UniProtKB-UniRule"/>
</dbReference>